<evidence type="ECO:0000256" key="2">
    <source>
        <dbReference type="SAM" id="SignalP"/>
    </source>
</evidence>
<feature type="region of interest" description="Disordered" evidence="1">
    <location>
        <begin position="154"/>
        <end position="177"/>
    </location>
</feature>
<feature type="domain" description="Lipocalin-like" evidence="3">
    <location>
        <begin position="176"/>
        <end position="258"/>
    </location>
</feature>
<dbReference type="Proteomes" id="UP000249377">
    <property type="component" value="Unassembled WGS sequence"/>
</dbReference>
<evidence type="ECO:0000313" key="5">
    <source>
        <dbReference type="Proteomes" id="UP000249377"/>
    </source>
</evidence>
<dbReference type="PROSITE" id="PS51257">
    <property type="entry name" value="PROKAR_LIPOPROTEIN"/>
    <property type="match status" value="1"/>
</dbReference>
<gene>
    <name evidence="4" type="ORF">DPQ25_09465</name>
</gene>
<reference evidence="4 5" key="1">
    <citation type="submission" date="2018-06" db="EMBL/GenBank/DDBJ databases">
        <title>Noncontiguous genome sequence of Ruminococcaceae bacterium ASD2818.</title>
        <authorList>
            <person name="Chaplin A.V."/>
            <person name="Sokolova S.R."/>
            <person name="Kochetkova T.O."/>
            <person name="Goltsov A.Y."/>
            <person name="Trofimov D.Y."/>
            <person name="Efimov B.A."/>
        </authorList>
    </citation>
    <scope>NUCLEOTIDE SEQUENCE [LARGE SCALE GENOMIC DNA]</scope>
    <source>
        <strain evidence="4 5">ASD2818</strain>
    </source>
</reference>
<evidence type="ECO:0000259" key="3">
    <source>
        <dbReference type="Pfam" id="PF13648"/>
    </source>
</evidence>
<feature type="compositionally biased region" description="Low complexity" evidence="1">
    <location>
        <begin position="29"/>
        <end position="42"/>
    </location>
</feature>
<comment type="caution">
    <text evidence="4">The sequence shown here is derived from an EMBL/GenBank/DDBJ whole genome shotgun (WGS) entry which is preliminary data.</text>
</comment>
<protein>
    <recommendedName>
        <fullName evidence="3">Lipocalin-like domain-containing protein</fullName>
    </recommendedName>
</protein>
<accession>A0A328UDP6</accession>
<dbReference type="AlphaFoldDB" id="A0A328UDP6"/>
<dbReference type="EMBL" id="QLYR01000006">
    <property type="protein sequence ID" value="RAQ28226.1"/>
    <property type="molecule type" value="Genomic_DNA"/>
</dbReference>
<keyword evidence="5" id="KW-1185">Reference proteome</keyword>
<sequence length="272" mass="28086">MKMKKNRLLAALLAAGLLLGLAACASAPAASEASEAPQASQAEGGAVAQEDSTPAPEAVSYDGVWQTEKVTQDGEEISGDALDQLGGRSTLTLYPDGSLTLKNDNVSRTGAWSKKDGGVQIDSEGYSVEAKLSGDKLVMDSKEDGVVMTFARTGDAPEKSGTASTDGDKASGSDSIAGTWEITAGKEDGASLTREETIEALGADMRLEIRADGTFTAVAMADGKETNSTEGEWSQEGNSFILLANGEAETFELSGSTLIAEDGGVTLIFEKK</sequence>
<dbReference type="InterPro" id="IPR024311">
    <property type="entry name" value="Lipocalin-like"/>
</dbReference>
<name>A0A328UDP6_9FIRM</name>
<dbReference type="RefSeq" id="WP_112332938.1">
    <property type="nucleotide sequence ID" value="NZ_QLYR01000006.1"/>
</dbReference>
<feature type="signal peptide" evidence="2">
    <location>
        <begin position="1"/>
        <end position="29"/>
    </location>
</feature>
<proteinExistence type="predicted"/>
<dbReference type="Pfam" id="PF13648">
    <property type="entry name" value="Lipocalin_4"/>
    <property type="match status" value="1"/>
</dbReference>
<feature type="region of interest" description="Disordered" evidence="1">
    <location>
        <begin position="29"/>
        <end position="62"/>
    </location>
</feature>
<evidence type="ECO:0000313" key="4">
    <source>
        <dbReference type="EMBL" id="RAQ28226.1"/>
    </source>
</evidence>
<feature type="chain" id="PRO_5016294021" description="Lipocalin-like domain-containing protein" evidence="2">
    <location>
        <begin position="30"/>
        <end position="272"/>
    </location>
</feature>
<organism evidence="4 5">
    <name type="scientific">Hydrogeniiclostridium mannosilyticum</name>
    <dbReference type="NCBI Taxonomy" id="2764322"/>
    <lineage>
        <taxon>Bacteria</taxon>
        <taxon>Bacillati</taxon>
        <taxon>Bacillota</taxon>
        <taxon>Clostridia</taxon>
        <taxon>Eubacteriales</taxon>
        <taxon>Acutalibacteraceae</taxon>
        <taxon>Hydrogeniiclostridium</taxon>
    </lineage>
</organism>
<evidence type="ECO:0000256" key="1">
    <source>
        <dbReference type="SAM" id="MobiDB-lite"/>
    </source>
</evidence>
<keyword evidence="2" id="KW-0732">Signal</keyword>